<keyword evidence="5" id="KW-0547">Nucleotide-binding</keyword>
<dbReference type="Gene3D" id="3.30.2390.20">
    <property type="entry name" value="Type VII secretion system EccB, repeat 1 domain"/>
    <property type="match status" value="1"/>
</dbReference>
<evidence type="ECO:0000256" key="5">
    <source>
        <dbReference type="ARBA" id="ARBA00022741"/>
    </source>
</evidence>
<dbReference type="GO" id="GO:0005886">
    <property type="term" value="C:plasma membrane"/>
    <property type="evidence" value="ECO:0007669"/>
    <property type="project" value="UniProtKB-SubCell"/>
</dbReference>
<evidence type="ECO:0000256" key="4">
    <source>
        <dbReference type="ARBA" id="ARBA00022692"/>
    </source>
</evidence>
<accession>A0A1X2EMD4</accession>
<keyword evidence="6" id="KW-0378">Hydrolase</keyword>
<dbReference type="NCBIfam" id="TIGR03919">
    <property type="entry name" value="T7SS_EccB"/>
    <property type="match status" value="1"/>
</dbReference>
<dbReference type="Gene3D" id="2.40.50.910">
    <property type="entry name" value="Type VII secretion system EccB, repeat 3 domain"/>
    <property type="match status" value="1"/>
</dbReference>
<evidence type="ECO:0000256" key="3">
    <source>
        <dbReference type="ARBA" id="ARBA00022475"/>
    </source>
</evidence>
<dbReference type="InterPro" id="IPR007795">
    <property type="entry name" value="T7SS_EccB"/>
</dbReference>
<evidence type="ECO:0000313" key="12">
    <source>
        <dbReference type="Proteomes" id="UP000193090"/>
    </source>
</evidence>
<keyword evidence="3" id="KW-1003">Cell membrane</keyword>
<comment type="caution">
    <text evidence="11">The sequence shown here is derived from an EMBL/GenBank/DDBJ whole genome shotgun (WGS) entry which is preliminary data.</text>
</comment>
<dbReference type="InterPro" id="IPR044857">
    <property type="entry name" value="T7SS_EccB_R1"/>
</dbReference>
<evidence type="ECO:0000256" key="2">
    <source>
        <dbReference type="ARBA" id="ARBA00008149"/>
    </source>
</evidence>
<dbReference type="OrthoDB" id="3847604at2"/>
<feature type="transmembrane region" description="Helical" evidence="10">
    <location>
        <begin position="41"/>
        <end position="63"/>
    </location>
</feature>
<evidence type="ECO:0000256" key="9">
    <source>
        <dbReference type="ARBA" id="ARBA00023136"/>
    </source>
</evidence>
<dbReference type="PANTHER" id="PTHR40765:SF2">
    <property type="entry name" value="ESX-2 SECRETION SYSTEM ATPASE ECCB2"/>
    <property type="match status" value="1"/>
</dbReference>
<reference evidence="11 12" key="1">
    <citation type="submission" date="2016-01" db="EMBL/GenBank/DDBJ databases">
        <title>The new phylogeny of the genus Mycobacterium.</title>
        <authorList>
            <person name="Tarcisio F."/>
            <person name="Conor M."/>
            <person name="Antonella G."/>
            <person name="Elisabetta G."/>
            <person name="Giulia F.S."/>
            <person name="Sara T."/>
            <person name="Anna F."/>
            <person name="Clotilde B."/>
            <person name="Roberto B."/>
            <person name="Veronica D.S."/>
            <person name="Fabio R."/>
            <person name="Monica P."/>
            <person name="Olivier J."/>
            <person name="Enrico T."/>
            <person name="Nicola S."/>
        </authorList>
    </citation>
    <scope>NUCLEOTIDE SEQUENCE [LARGE SCALE GENOMIC DNA]</scope>
    <source>
        <strain evidence="11 12">DSM 44153</strain>
    </source>
</reference>
<evidence type="ECO:0000256" key="1">
    <source>
        <dbReference type="ARBA" id="ARBA00004162"/>
    </source>
</evidence>
<keyword evidence="7" id="KW-0067">ATP-binding</keyword>
<evidence type="ECO:0000256" key="8">
    <source>
        <dbReference type="ARBA" id="ARBA00022989"/>
    </source>
</evidence>
<evidence type="ECO:0000256" key="7">
    <source>
        <dbReference type="ARBA" id="ARBA00022840"/>
    </source>
</evidence>
<name>A0A1X2EMD4_9MYCO</name>
<keyword evidence="12" id="KW-1185">Reference proteome</keyword>
<dbReference type="GO" id="GO:0005576">
    <property type="term" value="C:extracellular region"/>
    <property type="evidence" value="ECO:0007669"/>
    <property type="project" value="TreeGrafter"/>
</dbReference>
<dbReference type="RefSeq" id="WP_085109282.1">
    <property type="nucleotide sequence ID" value="NZ_JACKSN010000038.1"/>
</dbReference>
<keyword evidence="8 10" id="KW-1133">Transmembrane helix</keyword>
<dbReference type="STRING" id="1798.AWC30_06275"/>
<dbReference type="GO" id="GO:0005524">
    <property type="term" value="F:ATP binding"/>
    <property type="evidence" value="ECO:0007669"/>
    <property type="project" value="UniProtKB-KW"/>
</dbReference>
<keyword evidence="4 10" id="KW-0812">Transmembrane</keyword>
<dbReference type="InterPro" id="IPR042485">
    <property type="entry name" value="T7SS_EccB_R3"/>
</dbReference>
<evidence type="ECO:0000256" key="10">
    <source>
        <dbReference type="SAM" id="Phobius"/>
    </source>
</evidence>
<comment type="subcellular location">
    <subcellularLocation>
        <location evidence="1">Cell membrane</location>
        <topology evidence="1">Single-pass membrane protein</topology>
    </subcellularLocation>
</comment>
<sequence length="487" mass="51240">MPLNLSNRDQNSGHLFYNRRLRAAITRFSVRMRHDDRKQQAAVALAMVFVLIGVGWMTLLHLMKPAGLIGRSALVGNRDTGQIYARINDRLYPALNLTSARLAVGNAATPTWVTGAEIARYPAGPLIGIPGIPDALTAAPAQRSAWAVCDTANSRGTPAVTAVAGDLTATERGGPLGPDRAILATHRDATYLIWANRRARIDPTDRTITFTLGVDPAATHPVEISTALFDAIPAVEPIAVPPIPDADAPSSWLPGSRIGDVLETRDSAGSVTGVYVLLGGGVQRVSGFVADLLRAARPQRTVTPRLVSPDTVVAIPVVDVLNVEHYPTGRLQFVDSSADPVTCLAWAKHVGDPQAAVVVFSGRGLPVTGEAESAAVPLVRDDRGPDTVEADRALIQPRAATFVATTSGLATATSRESLYWLSPQGVRYGVEADQSTLRALGLDPTQAVQAPWPLLRTFAAGPAISRDAALVARDTVPGAAAAVPQGG</sequence>
<dbReference type="EMBL" id="LQPZ01000015">
    <property type="protein sequence ID" value="ORX06702.1"/>
    <property type="molecule type" value="Genomic_DNA"/>
</dbReference>
<dbReference type="AlphaFoldDB" id="A0A1X2EMD4"/>
<evidence type="ECO:0000256" key="6">
    <source>
        <dbReference type="ARBA" id="ARBA00022801"/>
    </source>
</evidence>
<evidence type="ECO:0000313" key="11">
    <source>
        <dbReference type="EMBL" id="ORX06702.1"/>
    </source>
</evidence>
<dbReference type="PANTHER" id="PTHR40765">
    <property type="entry name" value="ESX-2 SECRETION SYSTEM ATPASE ECCB2"/>
    <property type="match status" value="1"/>
</dbReference>
<dbReference type="Proteomes" id="UP000193090">
    <property type="component" value="Unassembled WGS sequence"/>
</dbReference>
<organism evidence="11 12">
    <name type="scientific">Mycolicibacillus trivialis</name>
    <dbReference type="NCBI Taxonomy" id="1798"/>
    <lineage>
        <taxon>Bacteria</taxon>
        <taxon>Bacillati</taxon>
        <taxon>Actinomycetota</taxon>
        <taxon>Actinomycetes</taxon>
        <taxon>Mycobacteriales</taxon>
        <taxon>Mycobacteriaceae</taxon>
        <taxon>Mycolicibacillus</taxon>
    </lineage>
</organism>
<gene>
    <name evidence="11" type="ORF">AWC30_06275</name>
</gene>
<proteinExistence type="inferred from homology"/>
<dbReference type="Pfam" id="PF05108">
    <property type="entry name" value="T7SS_ESX1_EccB"/>
    <property type="match status" value="1"/>
</dbReference>
<comment type="similarity">
    <text evidence="2">Belongs to the EccB family.</text>
</comment>
<keyword evidence="9 10" id="KW-0472">Membrane</keyword>
<protein>
    <submittedName>
        <fullName evidence="11">Type VII secretion protein EccB</fullName>
    </submittedName>
</protein>
<dbReference type="GO" id="GO:0016787">
    <property type="term" value="F:hydrolase activity"/>
    <property type="evidence" value="ECO:0007669"/>
    <property type="project" value="UniProtKB-KW"/>
</dbReference>